<evidence type="ECO:0000256" key="3">
    <source>
        <dbReference type="ARBA" id="ARBA00022989"/>
    </source>
</evidence>
<dbReference type="Pfam" id="PF07298">
    <property type="entry name" value="NnrU"/>
    <property type="match status" value="1"/>
</dbReference>
<keyword evidence="2 5" id="KW-0812">Transmembrane</keyword>
<dbReference type="InterPro" id="IPR009915">
    <property type="entry name" value="NnrU_dom"/>
</dbReference>
<feature type="transmembrane region" description="Helical" evidence="5">
    <location>
        <begin position="163"/>
        <end position="185"/>
    </location>
</feature>
<evidence type="ECO:0000256" key="2">
    <source>
        <dbReference type="ARBA" id="ARBA00022692"/>
    </source>
</evidence>
<dbReference type="Proteomes" id="UP000244932">
    <property type="component" value="Unassembled WGS sequence"/>
</dbReference>
<feature type="transmembrane region" description="Helical" evidence="5">
    <location>
        <begin position="99"/>
        <end position="118"/>
    </location>
</feature>
<feature type="domain" description="NnrU" evidence="6">
    <location>
        <begin position="6"/>
        <end position="182"/>
    </location>
</feature>
<keyword evidence="4 5" id="KW-0472">Membrane</keyword>
<reference evidence="7 8" key="1">
    <citation type="submission" date="2018-03" db="EMBL/GenBank/DDBJ databases">
        <authorList>
            <person name="Keele B.F."/>
        </authorList>
    </citation>
    <scope>NUCLEOTIDE SEQUENCE [LARGE SCALE GENOMIC DNA]</scope>
    <source>
        <strain evidence="7 8">CeCT 8812</strain>
    </source>
</reference>
<keyword evidence="8" id="KW-1185">Reference proteome</keyword>
<organism evidence="7 8">
    <name type="scientific">Pontivivens insulae</name>
    <dbReference type="NCBI Taxonomy" id="1639689"/>
    <lineage>
        <taxon>Bacteria</taxon>
        <taxon>Pseudomonadati</taxon>
        <taxon>Pseudomonadota</taxon>
        <taxon>Alphaproteobacteria</taxon>
        <taxon>Rhodobacterales</taxon>
        <taxon>Paracoccaceae</taxon>
        <taxon>Pontivivens</taxon>
    </lineage>
</organism>
<evidence type="ECO:0000313" key="8">
    <source>
        <dbReference type="Proteomes" id="UP000244932"/>
    </source>
</evidence>
<gene>
    <name evidence="7" type="ORF">POI8812_02552</name>
</gene>
<feature type="transmembrane region" description="Helical" evidence="5">
    <location>
        <begin position="124"/>
        <end position="142"/>
    </location>
</feature>
<dbReference type="EMBL" id="OMKW01000003">
    <property type="protein sequence ID" value="SPF30217.1"/>
    <property type="molecule type" value="Genomic_DNA"/>
</dbReference>
<evidence type="ECO:0000259" key="6">
    <source>
        <dbReference type="Pfam" id="PF07298"/>
    </source>
</evidence>
<keyword evidence="3 5" id="KW-1133">Transmembrane helix</keyword>
<sequence length="187" mass="20215">MYLALLLLGVTLWWGAHLLKRWAPAARAGLEVRFGPGARGMIAGLLGLSVLLMIIGYRGSDFVPLYTPPSWGVHINNLAMLVSIFLFGAGSSKGRARTLLRHPMLTGFLIWTAAHLLVNGDLSSVILFGGLGLWSVVQIFAINRATPEWHRPEPGAIGGDAKLVVITLVLFAIITGIHSIFIWPFPG</sequence>
<evidence type="ECO:0000256" key="5">
    <source>
        <dbReference type="SAM" id="Phobius"/>
    </source>
</evidence>
<protein>
    <recommendedName>
        <fullName evidence="6">NnrU domain-containing protein</fullName>
    </recommendedName>
</protein>
<name>A0A2R8AD81_9RHOB</name>
<comment type="subcellular location">
    <subcellularLocation>
        <location evidence="1">Membrane</location>
        <topology evidence="1">Multi-pass membrane protein</topology>
    </subcellularLocation>
</comment>
<proteinExistence type="predicted"/>
<feature type="transmembrane region" description="Helical" evidence="5">
    <location>
        <begin position="37"/>
        <end position="57"/>
    </location>
</feature>
<evidence type="ECO:0000256" key="1">
    <source>
        <dbReference type="ARBA" id="ARBA00004141"/>
    </source>
</evidence>
<dbReference type="AlphaFoldDB" id="A0A2R8AD81"/>
<accession>A0A2R8AD81</accession>
<dbReference type="GO" id="GO:0016020">
    <property type="term" value="C:membrane"/>
    <property type="evidence" value="ECO:0007669"/>
    <property type="project" value="UniProtKB-SubCell"/>
</dbReference>
<evidence type="ECO:0000256" key="4">
    <source>
        <dbReference type="ARBA" id="ARBA00023136"/>
    </source>
</evidence>
<dbReference type="RefSeq" id="WP_306438848.1">
    <property type="nucleotide sequence ID" value="NZ_OMKW01000003.1"/>
</dbReference>
<evidence type="ECO:0000313" key="7">
    <source>
        <dbReference type="EMBL" id="SPF30217.1"/>
    </source>
</evidence>